<evidence type="ECO:0000313" key="8">
    <source>
        <dbReference type="EMBL" id="CDS17423.1"/>
    </source>
</evidence>
<dbReference type="InterPro" id="IPR011084">
    <property type="entry name" value="DRMBL"/>
</dbReference>
<feature type="compositionally biased region" description="Polar residues" evidence="6">
    <location>
        <begin position="40"/>
        <end position="49"/>
    </location>
</feature>
<evidence type="ECO:0000256" key="6">
    <source>
        <dbReference type="SAM" id="MobiDB-lite"/>
    </source>
</evidence>
<reference evidence="8 9" key="1">
    <citation type="journal article" date="2013" name="Nature">
        <title>The genomes of four tapeworm species reveal adaptations to parasitism.</title>
        <authorList>
            <person name="Tsai I.J."/>
            <person name="Zarowiecki M."/>
            <person name="Holroyd N."/>
            <person name="Garciarrubio A."/>
            <person name="Sanchez-Flores A."/>
            <person name="Brooks K.L."/>
            <person name="Tracey A."/>
            <person name="Bobes R.J."/>
            <person name="Fragoso G."/>
            <person name="Sciutto E."/>
            <person name="Aslett M."/>
            <person name="Beasley H."/>
            <person name="Bennett H.M."/>
            <person name="Cai J."/>
            <person name="Camicia F."/>
            <person name="Clark R."/>
            <person name="Cucher M."/>
            <person name="De Silva N."/>
            <person name="Day T.A."/>
            <person name="Deplazes P."/>
            <person name="Estrada K."/>
            <person name="Fernandez C."/>
            <person name="Holland P.W."/>
            <person name="Hou J."/>
            <person name="Hu S."/>
            <person name="Huckvale T."/>
            <person name="Hung S.S."/>
            <person name="Kamenetzky L."/>
            <person name="Keane J.A."/>
            <person name="Kiss F."/>
            <person name="Koziol U."/>
            <person name="Lambert O."/>
            <person name="Liu K."/>
            <person name="Luo X."/>
            <person name="Luo Y."/>
            <person name="Macchiaroli N."/>
            <person name="Nichol S."/>
            <person name="Paps J."/>
            <person name="Parkinson J."/>
            <person name="Pouchkina-Stantcheva N."/>
            <person name="Riddiford N."/>
            <person name="Rosenzvit M."/>
            <person name="Salinas G."/>
            <person name="Wasmuth J.D."/>
            <person name="Zamanian M."/>
            <person name="Zheng Y."/>
            <person name="Cai X."/>
            <person name="Soberon X."/>
            <person name="Olson P.D."/>
            <person name="Laclette J.P."/>
            <person name="Brehm K."/>
            <person name="Berriman M."/>
            <person name="Garciarrubio A."/>
            <person name="Bobes R.J."/>
            <person name="Fragoso G."/>
            <person name="Sanchez-Flores A."/>
            <person name="Estrada K."/>
            <person name="Cevallos M.A."/>
            <person name="Morett E."/>
            <person name="Gonzalez V."/>
            <person name="Portillo T."/>
            <person name="Ochoa-Leyva A."/>
            <person name="Jose M.V."/>
            <person name="Sciutto E."/>
            <person name="Landa A."/>
            <person name="Jimenez L."/>
            <person name="Valdes V."/>
            <person name="Carrero J.C."/>
            <person name="Larralde C."/>
            <person name="Morales-Montor J."/>
            <person name="Limon-Lason J."/>
            <person name="Soberon X."/>
            <person name="Laclette J.P."/>
        </authorList>
    </citation>
    <scope>NUCLEOTIDE SEQUENCE [LARGE SCALE GENOMIC DNA]</scope>
</reference>
<dbReference type="CDD" id="cd16273">
    <property type="entry name" value="SNM1A-1C-like_MBL-fold"/>
    <property type="match status" value="1"/>
</dbReference>
<sequence length="453" mass="50211">MPKCVPRSKKGKWARENMSILSFFTRLDASSDKGKEMNQQERSSSSNALPESGKCVLPPGPPCGDVSKHLPENECRKCPKYKWLKGAPFTVDAFKYGAVSGCIGYFLTHFHYDHYGGMSTKFEGTVFCSEVTARLVRVKFGQSISLVPLPTNIFTRVYDCDILLIDANHCPGSVMILCRPPNGEVSLHTGDFRAHANMLQAPSALADFVQNGLSNPRIDTIFLDTTFCAPQYAFPQQDLVIAAAVEISREALLRYPNALVLCGMYTIGKERFVVSLAEQLEARVWLPAKQRGLVTAAAEGGCEVCRRLLSRTVTTSSEARVHVVDVGRLNPRAVLASFMPTGKPIIAWKPSGWMYNPRKRVTDPTLRRLPCTPETFLRLRNCISVEMIAKTVYVFGASYSEHSSFLELKEFITKLKPMKVQPTVFGGAAKDARKHIDGWLRSDEAADTSSNKA</sequence>
<comment type="similarity">
    <text evidence="2">Belongs to the DNA repair metallo-beta-lactamase (DRMBL) family.</text>
</comment>
<dbReference type="PANTHER" id="PTHR23240:SF6">
    <property type="entry name" value="DNA CROSS-LINK REPAIR 1A PROTEIN"/>
    <property type="match status" value="1"/>
</dbReference>
<evidence type="ECO:0000256" key="4">
    <source>
        <dbReference type="ARBA" id="ARBA00023204"/>
    </source>
</evidence>
<dbReference type="InterPro" id="IPR036866">
    <property type="entry name" value="RibonucZ/Hydroxyglut_hydro"/>
</dbReference>
<dbReference type="GO" id="GO:0035312">
    <property type="term" value="F:5'-3' DNA exonuclease activity"/>
    <property type="evidence" value="ECO:0007669"/>
    <property type="project" value="TreeGrafter"/>
</dbReference>
<evidence type="ECO:0000256" key="3">
    <source>
        <dbReference type="ARBA" id="ARBA00022763"/>
    </source>
</evidence>
<dbReference type="OrthoDB" id="262529at2759"/>
<feature type="domain" description="DNA repair metallo-beta-lactamase" evidence="7">
    <location>
        <begin position="313"/>
        <end position="425"/>
    </location>
</feature>
<evidence type="ECO:0000256" key="1">
    <source>
        <dbReference type="ARBA" id="ARBA00004123"/>
    </source>
</evidence>
<dbReference type="WBParaSite" id="EgrG_001017300">
    <property type="protein sequence ID" value="EgrG_001017300"/>
    <property type="gene ID" value="EgrG_001017300"/>
</dbReference>
<gene>
    <name evidence="10" type="primary">EGR_00752</name>
    <name evidence="8" type="ORF">EgrG_001017300</name>
</gene>
<protein>
    <submittedName>
        <fullName evidence="8 10">DNA cross link repair 1A protein</fullName>
    </submittedName>
</protein>
<dbReference type="SUPFAM" id="SSF56281">
    <property type="entry name" value="Metallo-hydrolase/oxidoreductase"/>
    <property type="match status" value="1"/>
</dbReference>
<dbReference type="Gene3D" id="3.60.15.10">
    <property type="entry name" value="Ribonuclease Z/Hydroxyacylglutathione hydrolase-like"/>
    <property type="match status" value="1"/>
</dbReference>
<evidence type="ECO:0000256" key="2">
    <source>
        <dbReference type="ARBA" id="ARBA00010304"/>
    </source>
</evidence>
<dbReference type="GO" id="GO:0006303">
    <property type="term" value="P:double-strand break repair via nonhomologous end joining"/>
    <property type="evidence" value="ECO:0007669"/>
    <property type="project" value="TreeGrafter"/>
</dbReference>
<evidence type="ECO:0000313" key="9">
    <source>
        <dbReference type="Proteomes" id="UP000492820"/>
    </source>
</evidence>
<organism evidence="8">
    <name type="scientific">Echinococcus granulosus</name>
    <name type="common">Hydatid tapeworm</name>
    <dbReference type="NCBI Taxonomy" id="6210"/>
    <lineage>
        <taxon>Eukaryota</taxon>
        <taxon>Metazoa</taxon>
        <taxon>Spiralia</taxon>
        <taxon>Lophotrochozoa</taxon>
        <taxon>Platyhelminthes</taxon>
        <taxon>Cestoda</taxon>
        <taxon>Eucestoda</taxon>
        <taxon>Cyclophyllidea</taxon>
        <taxon>Taeniidae</taxon>
        <taxon>Echinococcus</taxon>
        <taxon>Echinococcus granulosus group</taxon>
    </lineage>
</organism>
<dbReference type="EMBL" id="LK028577">
    <property type="protein sequence ID" value="CDS17423.1"/>
    <property type="molecule type" value="Genomic_DNA"/>
</dbReference>
<keyword evidence="4" id="KW-0234">DNA repair</keyword>
<keyword evidence="3" id="KW-0227">DNA damage</keyword>
<dbReference type="Pfam" id="PF07522">
    <property type="entry name" value="DRMBL"/>
    <property type="match status" value="1"/>
</dbReference>
<keyword evidence="5" id="KW-0539">Nucleus</keyword>
<name>A0A068WG64_ECHGR</name>
<comment type="subcellular location">
    <subcellularLocation>
        <location evidence="1">Nucleus</location>
    </subcellularLocation>
</comment>
<dbReference type="AlphaFoldDB" id="A0A068WG64"/>
<feature type="region of interest" description="Disordered" evidence="6">
    <location>
        <begin position="31"/>
        <end position="53"/>
    </location>
</feature>
<dbReference type="GO" id="GO:0036297">
    <property type="term" value="P:interstrand cross-link repair"/>
    <property type="evidence" value="ECO:0007669"/>
    <property type="project" value="TreeGrafter"/>
</dbReference>
<evidence type="ECO:0000313" key="10">
    <source>
        <dbReference type="WBParaSite" id="EgrG_001017300"/>
    </source>
</evidence>
<dbReference type="GO" id="GO:0003684">
    <property type="term" value="F:damaged DNA binding"/>
    <property type="evidence" value="ECO:0007669"/>
    <property type="project" value="TreeGrafter"/>
</dbReference>
<reference evidence="8" key="2">
    <citation type="submission" date="2014-06" db="EMBL/GenBank/DDBJ databases">
        <authorList>
            <person name="Aslett M."/>
        </authorList>
    </citation>
    <scope>NUCLEOTIDE SEQUENCE</scope>
</reference>
<evidence type="ECO:0000256" key="5">
    <source>
        <dbReference type="ARBA" id="ARBA00023242"/>
    </source>
</evidence>
<dbReference type="PANTHER" id="PTHR23240">
    <property type="entry name" value="DNA CROSS-LINK REPAIR PROTEIN PSO2/SNM1-RELATED"/>
    <property type="match status" value="1"/>
</dbReference>
<evidence type="ECO:0000259" key="7">
    <source>
        <dbReference type="Pfam" id="PF07522"/>
    </source>
</evidence>
<accession>A0A068WG64</accession>
<dbReference type="Proteomes" id="UP000492820">
    <property type="component" value="Unassembled WGS sequence"/>
</dbReference>
<reference evidence="10" key="3">
    <citation type="submission" date="2020-10" db="UniProtKB">
        <authorList>
            <consortium name="WormBaseParasite"/>
        </authorList>
    </citation>
    <scope>IDENTIFICATION</scope>
</reference>
<dbReference type="GO" id="GO:0005634">
    <property type="term" value="C:nucleus"/>
    <property type="evidence" value="ECO:0007669"/>
    <property type="project" value="UniProtKB-SubCell"/>
</dbReference>
<proteinExistence type="inferred from homology"/>
<dbReference type="Gene3D" id="3.40.50.12650">
    <property type="match status" value="1"/>
</dbReference>